<dbReference type="Gene3D" id="3.30.565.10">
    <property type="entry name" value="Histidine kinase-like ATPase, C-terminal domain"/>
    <property type="match status" value="1"/>
</dbReference>
<dbReference type="Gene3D" id="6.10.340.10">
    <property type="match status" value="1"/>
</dbReference>
<keyword evidence="12" id="KW-0902">Two-component regulatory system</keyword>
<evidence type="ECO:0000256" key="13">
    <source>
        <dbReference type="ARBA" id="ARBA00023136"/>
    </source>
</evidence>
<gene>
    <name evidence="16" type="ORF">DWX31_21090</name>
</gene>
<evidence type="ECO:0000259" key="15">
    <source>
        <dbReference type="PROSITE" id="PS50109"/>
    </source>
</evidence>
<keyword evidence="11 14" id="KW-1133">Transmembrane helix</keyword>
<dbReference type="AlphaFoldDB" id="A0A3E3DH54"/>
<feature type="transmembrane region" description="Helical" evidence="14">
    <location>
        <begin position="9"/>
        <end position="30"/>
    </location>
</feature>
<evidence type="ECO:0000256" key="2">
    <source>
        <dbReference type="ARBA" id="ARBA00004651"/>
    </source>
</evidence>
<evidence type="ECO:0000256" key="12">
    <source>
        <dbReference type="ARBA" id="ARBA00023012"/>
    </source>
</evidence>
<organism evidence="16 17">
    <name type="scientific">Hungatella hathewayi</name>
    <dbReference type="NCBI Taxonomy" id="154046"/>
    <lineage>
        <taxon>Bacteria</taxon>
        <taxon>Bacillati</taxon>
        <taxon>Bacillota</taxon>
        <taxon>Clostridia</taxon>
        <taxon>Lachnospirales</taxon>
        <taxon>Lachnospiraceae</taxon>
        <taxon>Hungatella</taxon>
    </lineage>
</organism>
<dbReference type="InterPro" id="IPR003594">
    <property type="entry name" value="HATPase_dom"/>
</dbReference>
<dbReference type="PANTHER" id="PTHR45528:SF1">
    <property type="entry name" value="SENSOR HISTIDINE KINASE CPXA"/>
    <property type="match status" value="1"/>
</dbReference>
<dbReference type="SUPFAM" id="SSF47384">
    <property type="entry name" value="Homodimeric domain of signal transducing histidine kinase"/>
    <property type="match status" value="1"/>
</dbReference>
<evidence type="ECO:0000313" key="17">
    <source>
        <dbReference type="Proteomes" id="UP000261023"/>
    </source>
</evidence>
<dbReference type="PRINTS" id="PR00344">
    <property type="entry name" value="BCTRLSENSOR"/>
</dbReference>
<dbReference type="PROSITE" id="PS50109">
    <property type="entry name" value="HIS_KIN"/>
    <property type="match status" value="1"/>
</dbReference>
<dbReference type="InterPro" id="IPR003661">
    <property type="entry name" value="HisK_dim/P_dom"/>
</dbReference>
<evidence type="ECO:0000256" key="9">
    <source>
        <dbReference type="ARBA" id="ARBA00022777"/>
    </source>
</evidence>
<dbReference type="InterPro" id="IPR005467">
    <property type="entry name" value="His_kinase_dom"/>
</dbReference>
<dbReference type="EC" id="2.7.13.3" evidence="3"/>
<dbReference type="InterPro" id="IPR036890">
    <property type="entry name" value="HATPase_C_sf"/>
</dbReference>
<comment type="caution">
    <text evidence="16">The sequence shown here is derived from an EMBL/GenBank/DDBJ whole genome shotgun (WGS) entry which is preliminary data.</text>
</comment>
<evidence type="ECO:0000313" key="16">
    <source>
        <dbReference type="EMBL" id="RGD68627.1"/>
    </source>
</evidence>
<keyword evidence="4" id="KW-1003">Cell membrane</keyword>
<evidence type="ECO:0000256" key="14">
    <source>
        <dbReference type="SAM" id="Phobius"/>
    </source>
</evidence>
<name>A0A3E3DH54_9FIRM</name>
<dbReference type="InterPro" id="IPR004358">
    <property type="entry name" value="Sig_transdc_His_kin-like_C"/>
</dbReference>
<evidence type="ECO:0000256" key="4">
    <source>
        <dbReference type="ARBA" id="ARBA00022475"/>
    </source>
</evidence>
<dbReference type="CDD" id="cd00075">
    <property type="entry name" value="HATPase"/>
    <property type="match status" value="1"/>
</dbReference>
<dbReference type="RefSeq" id="WP_029466164.1">
    <property type="nucleotide sequence ID" value="NZ_QTJW01000015.1"/>
</dbReference>
<evidence type="ECO:0000256" key="5">
    <source>
        <dbReference type="ARBA" id="ARBA00022553"/>
    </source>
</evidence>
<keyword evidence="8" id="KW-0547">Nucleotide-binding</keyword>
<keyword evidence="5" id="KW-0597">Phosphoprotein</keyword>
<dbReference type="Gene3D" id="1.10.287.130">
    <property type="match status" value="1"/>
</dbReference>
<dbReference type="OrthoDB" id="9780718at2"/>
<dbReference type="Pfam" id="PF02518">
    <property type="entry name" value="HATPase_c"/>
    <property type="match status" value="1"/>
</dbReference>
<dbReference type="SMART" id="SM00387">
    <property type="entry name" value="HATPase_c"/>
    <property type="match status" value="1"/>
</dbReference>
<evidence type="ECO:0000256" key="8">
    <source>
        <dbReference type="ARBA" id="ARBA00022741"/>
    </source>
</evidence>
<reference evidence="16 17" key="1">
    <citation type="submission" date="2018-08" db="EMBL/GenBank/DDBJ databases">
        <title>A genome reference for cultivated species of the human gut microbiota.</title>
        <authorList>
            <person name="Zou Y."/>
            <person name="Xue W."/>
            <person name="Luo G."/>
        </authorList>
    </citation>
    <scope>NUCLEOTIDE SEQUENCE [LARGE SCALE GENOMIC DNA]</scope>
    <source>
        <strain evidence="16 17">AF19-13AC</strain>
    </source>
</reference>
<dbReference type="GO" id="GO:0000155">
    <property type="term" value="F:phosphorelay sensor kinase activity"/>
    <property type="evidence" value="ECO:0007669"/>
    <property type="project" value="InterPro"/>
</dbReference>
<evidence type="ECO:0000256" key="6">
    <source>
        <dbReference type="ARBA" id="ARBA00022679"/>
    </source>
</evidence>
<dbReference type="CDD" id="cd00082">
    <property type="entry name" value="HisKA"/>
    <property type="match status" value="1"/>
</dbReference>
<comment type="catalytic activity">
    <reaction evidence="1">
        <text>ATP + protein L-histidine = ADP + protein N-phospho-L-histidine.</text>
        <dbReference type="EC" id="2.7.13.3"/>
    </reaction>
</comment>
<evidence type="ECO:0000256" key="7">
    <source>
        <dbReference type="ARBA" id="ARBA00022692"/>
    </source>
</evidence>
<dbReference type="SMART" id="SM00388">
    <property type="entry name" value="HisKA"/>
    <property type="match status" value="1"/>
</dbReference>
<dbReference type="SUPFAM" id="SSF55874">
    <property type="entry name" value="ATPase domain of HSP90 chaperone/DNA topoisomerase II/histidine kinase"/>
    <property type="match status" value="1"/>
</dbReference>
<dbReference type="GO" id="GO:0005886">
    <property type="term" value="C:plasma membrane"/>
    <property type="evidence" value="ECO:0007669"/>
    <property type="project" value="UniProtKB-SubCell"/>
</dbReference>
<keyword evidence="10" id="KW-0067">ATP-binding</keyword>
<evidence type="ECO:0000256" key="11">
    <source>
        <dbReference type="ARBA" id="ARBA00022989"/>
    </source>
</evidence>
<feature type="domain" description="Histidine kinase" evidence="15">
    <location>
        <begin position="266"/>
        <end position="473"/>
    </location>
</feature>
<evidence type="ECO:0000256" key="3">
    <source>
        <dbReference type="ARBA" id="ARBA00012438"/>
    </source>
</evidence>
<keyword evidence="7 14" id="KW-0812">Transmembrane</keyword>
<sequence>MGKRIHVRIFLPVLAVIAVLSLAAWSAFYMTSDWYVKYMAGKNVTKLMEAIEKEASIIYGSAEQREVSTPEEERQYSKSLLQSVKEKVKKGEWEAKLIVLNSKRKQVYPDDSSMEPDIYKTCIELLENGDLTPKKSVDISTESGSGRVRLYEVETETSGNIRAKYFIGYAYAPDMSALLAYTGRLMAVIAAVCLFLAGAGVWMVARSIADPLEELCCQVDEIRSGASSPVRGNYSLLELEKLRDAFNRMEERLRLAEEKNMRFFQNVSHDLRTPLAAITGYAQGIQCGVMKDPEKAAGIILVESLRMTNLVESILTITKMDNHELKLRNAKIELGEFIEEQLEILQGISDHKRLVFERGHREVTVLADPELLTRIFRNIISNCSRYAETKVDIHLELQEKSVIMTIEDDGAGFTEMDLRHIFERFYRGEQGKFGIGLSVVKTGMEYMGGQAEAANREAPLHGAVYRLYFPCRCSE</sequence>
<dbReference type="Pfam" id="PF00512">
    <property type="entry name" value="HisKA"/>
    <property type="match status" value="1"/>
</dbReference>
<keyword evidence="6" id="KW-0808">Transferase</keyword>
<dbReference type="EMBL" id="QTJW01000015">
    <property type="protein sequence ID" value="RGD68627.1"/>
    <property type="molecule type" value="Genomic_DNA"/>
</dbReference>
<evidence type="ECO:0000256" key="10">
    <source>
        <dbReference type="ARBA" id="ARBA00022840"/>
    </source>
</evidence>
<comment type="subcellular location">
    <subcellularLocation>
        <location evidence="2">Cell membrane</location>
        <topology evidence="2">Multi-pass membrane protein</topology>
    </subcellularLocation>
</comment>
<keyword evidence="13 14" id="KW-0472">Membrane</keyword>
<dbReference type="Proteomes" id="UP000261023">
    <property type="component" value="Unassembled WGS sequence"/>
</dbReference>
<evidence type="ECO:0000256" key="1">
    <source>
        <dbReference type="ARBA" id="ARBA00000085"/>
    </source>
</evidence>
<dbReference type="InterPro" id="IPR036097">
    <property type="entry name" value="HisK_dim/P_sf"/>
</dbReference>
<dbReference type="InterPro" id="IPR050398">
    <property type="entry name" value="HssS/ArlS-like"/>
</dbReference>
<dbReference type="PANTHER" id="PTHR45528">
    <property type="entry name" value="SENSOR HISTIDINE KINASE CPXA"/>
    <property type="match status" value="1"/>
</dbReference>
<proteinExistence type="predicted"/>
<protein>
    <recommendedName>
        <fullName evidence="3">histidine kinase</fullName>
        <ecNumber evidence="3">2.7.13.3</ecNumber>
    </recommendedName>
</protein>
<feature type="transmembrane region" description="Helical" evidence="14">
    <location>
        <begin position="185"/>
        <end position="205"/>
    </location>
</feature>
<dbReference type="GO" id="GO:0005524">
    <property type="term" value="F:ATP binding"/>
    <property type="evidence" value="ECO:0007669"/>
    <property type="project" value="UniProtKB-KW"/>
</dbReference>
<accession>A0A3E3DH54</accession>
<keyword evidence="9 16" id="KW-0418">Kinase</keyword>